<dbReference type="OrthoDB" id="514248at2759"/>
<dbReference type="SUPFAM" id="SSF53335">
    <property type="entry name" value="S-adenosyl-L-methionine-dependent methyltransferases"/>
    <property type="match status" value="1"/>
</dbReference>
<dbReference type="GO" id="GO:0005634">
    <property type="term" value="C:nucleus"/>
    <property type="evidence" value="ECO:0007669"/>
    <property type="project" value="TreeGrafter"/>
</dbReference>
<dbReference type="Gene3D" id="3.40.50.150">
    <property type="entry name" value="Vaccinia Virus protein VP39"/>
    <property type="match status" value="1"/>
</dbReference>
<keyword evidence="3 5" id="KW-0808">Transferase</keyword>
<dbReference type="STRING" id="105785.A0A2J7QP71"/>
<feature type="compositionally biased region" description="Basic and acidic residues" evidence="7">
    <location>
        <begin position="373"/>
        <end position="383"/>
    </location>
</feature>
<feature type="binding site" evidence="6">
    <location>
        <position position="81"/>
    </location>
    <ligand>
        <name>S-adenosyl-L-methionine</name>
        <dbReference type="ChEBI" id="CHEBI:59789"/>
    </ligand>
</feature>
<dbReference type="EC" id="2.1.1.-" evidence="5"/>
<dbReference type="AlphaFoldDB" id="A0A2J7QP71"/>
<gene>
    <name evidence="8" type="ORF">B7P43_G13417</name>
</gene>
<dbReference type="Proteomes" id="UP000235965">
    <property type="component" value="Unassembled WGS sequence"/>
</dbReference>
<dbReference type="Pfam" id="PF05971">
    <property type="entry name" value="Methyltransf_10"/>
    <property type="match status" value="1"/>
</dbReference>
<feature type="binding site" evidence="6">
    <location>
        <position position="181"/>
    </location>
    <ligand>
        <name>S-adenosyl-L-methionine</name>
        <dbReference type="ChEBI" id="CHEBI:59789"/>
    </ligand>
</feature>
<feature type="region of interest" description="Disordered" evidence="7">
    <location>
        <begin position="361"/>
        <end position="383"/>
    </location>
</feature>
<evidence type="ECO:0000313" key="9">
    <source>
        <dbReference type="Proteomes" id="UP000235965"/>
    </source>
</evidence>
<evidence type="ECO:0000256" key="3">
    <source>
        <dbReference type="ARBA" id="ARBA00022679"/>
    </source>
</evidence>
<evidence type="ECO:0000256" key="5">
    <source>
        <dbReference type="PIRNR" id="PIRNR037350"/>
    </source>
</evidence>
<dbReference type="InterPro" id="IPR010286">
    <property type="entry name" value="METTL16/RlmF"/>
</dbReference>
<dbReference type="FunCoup" id="A0A2J7QP71">
    <property type="interactions" value="2081"/>
</dbReference>
<dbReference type="InterPro" id="IPR029063">
    <property type="entry name" value="SAM-dependent_MTases_sf"/>
</dbReference>
<feature type="binding site" evidence="6">
    <location>
        <position position="132"/>
    </location>
    <ligand>
        <name>S-adenosyl-L-methionine</name>
        <dbReference type="ChEBI" id="CHEBI:59789"/>
    </ligand>
</feature>
<name>A0A2J7QP71_9NEOP</name>
<dbReference type="InterPro" id="IPR017182">
    <property type="entry name" value="METTL16/PsiM"/>
</dbReference>
<evidence type="ECO:0000256" key="2">
    <source>
        <dbReference type="ARBA" id="ARBA00022603"/>
    </source>
</evidence>
<feature type="binding site" evidence="6">
    <location>
        <position position="109"/>
    </location>
    <ligand>
        <name>S-adenosyl-L-methionine</name>
        <dbReference type="ChEBI" id="CHEBI:59789"/>
    </ligand>
</feature>
<dbReference type="PIRSF" id="PIRSF037350">
    <property type="entry name" value="Mtase_ZK1128_prd"/>
    <property type="match status" value="1"/>
</dbReference>
<dbReference type="EMBL" id="NEVH01012097">
    <property type="protein sequence ID" value="PNF30379.1"/>
    <property type="molecule type" value="Genomic_DNA"/>
</dbReference>
<evidence type="ECO:0000313" key="8">
    <source>
        <dbReference type="EMBL" id="PNF30379.1"/>
    </source>
</evidence>
<keyword evidence="2 5" id="KW-0489">Methyltransferase</keyword>
<feature type="region of interest" description="Disordered" evidence="7">
    <location>
        <begin position="188"/>
        <end position="208"/>
    </location>
</feature>
<evidence type="ECO:0000256" key="7">
    <source>
        <dbReference type="SAM" id="MobiDB-lite"/>
    </source>
</evidence>
<keyword evidence="4 6" id="KW-0949">S-adenosyl-L-methionine</keyword>
<reference evidence="8 9" key="1">
    <citation type="submission" date="2017-12" db="EMBL/GenBank/DDBJ databases">
        <title>Hemimetabolous genomes reveal molecular basis of termite eusociality.</title>
        <authorList>
            <person name="Harrison M.C."/>
            <person name="Jongepier E."/>
            <person name="Robertson H.M."/>
            <person name="Arning N."/>
            <person name="Bitard-Feildel T."/>
            <person name="Chao H."/>
            <person name="Childers C.P."/>
            <person name="Dinh H."/>
            <person name="Doddapaneni H."/>
            <person name="Dugan S."/>
            <person name="Gowin J."/>
            <person name="Greiner C."/>
            <person name="Han Y."/>
            <person name="Hu H."/>
            <person name="Hughes D.S.T."/>
            <person name="Huylmans A.-K."/>
            <person name="Kemena C."/>
            <person name="Kremer L.P.M."/>
            <person name="Lee S.L."/>
            <person name="Lopez-Ezquerra A."/>
            <person name="Mallet L."/>
            <person name="Monroy-Kuhn J.M."/>
            <person name="Moser A."/>
            <person name="Murali S.C."/>
            <person name="Muzny D.M."/>
            <person name="Otani S."/>
            <person name="Piulachs M.-D."/>
            <person name="Poelchau M."/>
            <person name="Qu J."/>
            <person name="Schaub F."/>
            <person name="Wada-Katsumata A."/>
            <person name="Worley K.C."/>
            <person name="Xie Q."/>
            <person name="Ylla G."/>
            <person name="Poulsen M."/>
            <person name="Gibbs R.A."/>
            <person name="Schal C."/>
            <person name="Richards S."/>
            <person name="Belles X."/>
            <person name="Korb J."/>
            <person name="Bornberg-Bauer E."/>
        </authorList>
    </citation>
    <scope>NUCLEOTIDE SEQUENCE [LARGE SCALE GENOMIC DNA]</scope>
    <source>
        <tissue evidence="8">Whole body</tissue>
    </source>
</reference>
<evidence type="ECO:0000256" key="6">
    <source>
        <dbReference type="PIRSR" id="PIRSR037350-1"/>
    </source>
</evidence>
<dbReference type="PANTHER" id="PTHR13393:SF0">
    <property type="entry name" value="RNA N6-ADENOSINE-METHYLTRANSFERASE METTL16"/>
    <property type="match status" value="1"/>
</dbReference>
<dbReference type="CDD" id="cd02440">
    <property type="entry name" value="AdoMet_MTases"/>
    <property type="match status" value="1"/>
</dbReference>
<evidence type="ECO:0000256" key="1">
    <source>
        <dbReference type="ARBA" id="ARBA00005878"/>
    </source>
</evidence>
<dbReference type="GO" id="GO:0070475">
    <property type="term" value="P:rRNA base methylation"/>
    <property type="evidence" value="ECO:0007669"/>
    <property type="project" value="TreeGrafter"/>
</dbReference>
<evidence type="ECO:0000256" key="4">
    <source>
        <dbReference type="ARBA" id="ARBA00022691"/>
    </source>
</evidence>
<protein>
    <recommendedName>
        <fullName evidence="5">U6 small nuclear RNA (adenine-(43)-N(6))-methyltransferase</fullName>
        <ecNumber evidence="5">2.1.1.-</ecNumber>
    </recommendedName>
</protein>
<comment type="caution">
    <text evidence="8">The sequence shown here is derived from an EMBL/GenBank/DDBJ whole genome shotgun (WGS) entry which is preliminary data.</text>
</comment>
<organism evidence="8 9">
    <name type="scientific">Cryptotermes secundus</name>
    <dbReference type="NCBI Taxonomy" id="105785"/>
    <lineage>
        <taxon>Eukaryota</taxon>
        <taxon>Metazoa</taxon>
        <taxon>Ecdysozoa</taxon>
        <taxon>Arthropoda</taxon>
        <taxon>Hexapoda</taxon>
        <taxon>Insecta</taxon>
        <taxon>Pterygota</taxon>
        <taxon>Neoptera</taxon>
        <taxon>Polyneoptera</taxon>
        <taxon>Dictyoptera</taxon>
        <taxon>Blattodea</taxon>
        <taxon>Blattoidea</taxon>
        <taxon>Termitoidae</taxon>
        <taxon>Kalotermitidae</taxon>
        <taxon>Cryptotermitinae</taxon>
        <taxon>Cryptotermes</taxon>
    </lineage>
</organism>
<keyword evidence="9" id="KW-1185">Reference proteome</keyword>
<dbReference type="InParanoid" id="A0A2J7QP71"/>
<dbReference type="PANTHER" id="PTHR13393">
    <property type="entry name" value="SAM-DEPENDENT METHYLTRANSFERASE"/>
    <property type="match status" value="1"/>
</dbReference>
<comment type="similarity">
    <text evidence="1 5">Belongs to the methyltransferase superfamily. METTL16/RlmF family.</text>
</comment>
<proteinExistence type="inferred from homology"/>
<dbReference type="GO" id="GO:0008168">
    <property type="term" value="F:methyltransferase activity"/>
    <property type="evidence" value="ECO:0007669"/>
    <property type="project" value="UniProtKB-UniRule"/>
</dbReference>
<accession>A0A2J7QP71</accession>
<sequence>MSQNKYMHPRNIYKTRPNFKELATSYPEFRKFAKQDITGKVTIDFKNQEALRALTTTLLHKDFGLRVEIPLNHLVPALPLRLNYLLWLEDLLHLSVKSREGQTRGVDIGCGASCIYPLLATTMKKWKMLATEIDHESVECARRNVACNDYEDFITVKQVEAGTILKGALDMDDAYDFTMCNPPFFSCEREADSSSKSRSSSRTLPRNGRTGSLSDIVVKGGEVAFILQMIQESAELRYKVKIYSTMVGLKSNFNVLKSELEKAGVASSTHTEFSQGHTTRWGLAWTFLPEINLEMIPKSKKKKNPAPVKYVVPMPINPLYYNVSAVTSKLEALFTQLQIEYKKMKWKKESAVFEVMAQRNTWSHQRRKRREKKNHETQHFGKK</sequence>